<dbReference type="InterPro" id="IPR047801">
    <property type="entry name" value="Peptidase_C45"/>
</dbReference>
<comment type="caution">
    <text evidence="2">The sequence shown here is derived from an EMBL/GenBank/DDBJ whole genome shotgun (WGS) entry which is preliminary data.</text>
</comment>
<dbReference type="InterPro" id="IPR005079">
    <property type="entry name" value="Peptidase_C45_hydrolase"/>
</dbReference>
<dbReference type="Proteomes" id="UP000265955">
    <property type="component" value="Unassembled WGS sequence"/>
</dbReference>
<dbReference type="AlphaFoldDB" id="A0A3A3FH14"/>
<name>A0A3A3FH14_9BURK</name>
<evidence type="ECO:0000259" key="1">
    <source>
        <dbReference type="Pfam" id="PF03417"/>
    </source>
</evidence>
<organism evidence="2 3">
    <name type="scientific">Noviherbaspirillum saxi</name>
    <dbReference type="NCBI Taxonomy" id="2320863"/>
    <lineage>
        <taxon>Bacteria</taxon>
        <taxon>Pseudomonadati</taxon>
        <taxon>Pseudomonadota</taxon>
        <taxon>Betaproteobacteria</taxon>
        <taxon>Burkholderiales</taxon>
        <taxon>Oxalobacteraceae</taxon>
        <taxon>Noviherbaspirillum</taxon>
    </lineage>
</organism>
<dbReference type="PANTHER" id="PTHR34180:SF1">
    <property type="entry name" value="BETA-ALANYL-DOPAMINE_CARCININE HYDROLASE"/>
    <property type="match status" value="1"/>
</dbReference>
<evidence type="ECO:0000313" key="3">
    <source>
        <dbReference type="Proteomes" id="UP000265955"/>
    </source>
</evidence>
<dbReference type="RefSeq" id="WP_119772687.1">
    <property type="nucleotide sequence ID" value="NZ_QYUO01000003.1"/>
</dbReference>
<dbReference type="InterPro" id="IPR047794">
    <property type="entry name" value="C45_proenzyme-like"/>
</dbReference>
<evidence type="ECO:0000313" key="2">
    <source>
        <dbReference type="EMBL" id="RJF92696.1"/>
    </source>
</evidence>
<feature type="domain" description="Peptidase C45 hydrolase" evidence="1">
    <location>
        <begin position="132"/>
        <end position="280"/>
    </location>
</feature>
<reference evidence="3" key="1">
    <citation type="submission" date="2018-09" db="EMBL/GenBank/DDBJ databases">
        <authorList>
            <person name="Zhu H."/>
        </authorList>
    </citation>
    <scope>NUCLEOTIDE SEQUENCE [LARGE SCALE GENOMIC DNA]</scope>
    <source>
        <strain evidence="3">K1R23-30</strain>
    </source>
</reference>
<dbReference type="OrthoDB" id="6793339at2"/>
<accession>A0A3A3FH14</accession>
<dbReference type="Gene3D" id="1.10.10.2120">
    <property type="match status" value="1"/>
</dbReference>
<dbReference type="Pfam" id="PF03417">
    <property type="entry name" value="AAT"/>
    <property type="match status" value="1"/>
</dbReference>
<gene>
    <name evidence="2" type="ORF">D3871_29395</name>
</gene>
<protein>
    <recommendedName>
        <fullName evidence="1">Peptidase C45 hydrolase domain-containing protein</fullName>
    </recommendedName>
</protein>
<dbReference type="NCBIfam" id="NF040521">
    <property type="entry name" value="C45_proenzyme"/>
    <property type="match status" value="1"/>
</dbReference>
<keyword evidence="3" id="KW-1185">Reference proteome</keyword>
<dbReference type="PANTHER" id="PTHR34180">
    <property type="entry name" value="PEPTIDASE C45"/>
    <property type="match status" value="1"/>
</dbReference>
<dbReference type="EMBL" id="QYUO01000003">
    <property type="protein sequence ID" value="RJF92696.1"/>
    <property type="molecule type" value="Genomic_DNA"/>
</dbReference>
<sequence>MQTATPILIQGTPENIGLTLGELAQEAMHEWIVRTDEWACLMEWYGTSTITRLIDTVQKAFPTCCDELYGISTGLGMEFEKVFIWNCRAELLGVSSLRSSTLAWNRLGSRSVFHRLSGIGGNEGAVRLATIHPDGMPGFATVYAPGELPGNTIAATTSGMVHAVNRLDLPCALDGVPTGFINRAVLGTQSLLEAIELVMEWNDFGAAHHTLGSAHEFVMVSIESERGQRSIVPVASKYAHTNHAIHDIMKSATHMRNVDSEARLEEMRRLLEEIPPHPDEMCIDQTLTPTTQCQGPPELAASGDVEKTTDSVVTLVTTSETDIRFSVRSTQESTWLTHSFPLNR</sequence>
<dbReference type="Gene3D" id="3.60.60.10">
    <property type="entry name" value="Penicillin V Acylase, Chain A"/>
    <property type="match status" value="1"/>
</dbReference>
<proteinExistence type="predicted"/>